<dbReference type="OrthoDB" id="9785326at2"/>
<accession>A0A1I3E175</accession>
<sequence length="263" mass="28182">MTESPSRASASVSASGRASRRGPFRSILMLAAAVALAGCASGEPVEPGGIADPYESTNRDIHEFNKGLDTILLRPASRLYDIAMPGLGDLLLTNAVNFLRMPMNFINHAAQGEFEQAGADVLRTGINLVMGLGVLDPATEFGLPQVETDIGETLYVWGVGEGPYVEIPVFGPASARDGFGRVAEIVLDPFGFFTGYEGLQLGRRALAVGNLARIRAENTNVIDQTLYESEDSYVTTRAGYIQYRRRQLAGGATEESLTDVFAD</sequence>
<evidence type="ECO:0000313" key="3">
    <source>
        <dbReference type="EMBL" id="SFH92727.1"/>
    </source>
</evidence>
<keyword evidence="2" id="KW-0732">Signal</keyword>
<dbReference type="Proteomes" id="UP000199377">
    <property type="component" value="Unassembled WGS sequence"/>
</dbReference>
<dbReference type="RefSeq" id="WP_092858929.1">
    <property type="nucleotide sequence ID" value="NZ_FOQH01000003.1"/>
</dbReference>
<comment type="similarity">
    <text evidence="1">Belongs to the MlaA family.</text>
</comment>
<name>A0A1I3E175_9RHOB</name>
<dbReference type="GO" id="GO:0120010">
    <property type="term" value="P:intermembrane phospholipid transfer"/>
    <property type="evidence" value="ECO:0007669"/>
    <property type="project" value="TreeGrafter"/>
</dbReference>
<gene>
    <name evidence="3" type="ORF">SAMN05216258_103127</name>
</gene>
<dbReference type="InterPro" id="IPR007428">
    <property type="entry name" value="MlaA"/>
</dbReference>
<evidence type="ECO:0000256" key="2">
    <source>
        <dbReference type="ARBA" id="ARBA00022729"/>
    </source>
</evidence>
<protein>
    <submittedName>
        <fullName evidence="3">Phospholipid-binding lipoprotein MlaA</fullName>
    </submittedName>
</protein>
<dbReference type="PRINTS" id="PR01805">
    <property type="entry name" value="VACJLIPOPROT"/>
</dbReference>
<organism evidence="3 4">
    <name type="scientific">Albimonas pacifica</name>
    <dbReference type="NCBI Taxonomy" id="1114924"/>
    <lineage>
        <taxon>Bacteria</taxon>
        <taxon>Pseudomonadati</taxon>
        <taxon>Pseudomonadota</taxon>
        <taxon>Alphaproteobacteria</taxon>
        <taxon>Rhodobacterales</taxon>
        <taxon>Paracoccaceae</taxon>
        <taxon>Albimonas</taxon>
    </lineage>
</organism>
<dbReference type="PANTHER" id="PTHR30035:SF3">
    <property type="entry name" value="INTERMEMBRANE PHOSPHOLIPID TRANSPORT SYSTEM LIPOPROTEIN MLAA"/>
    <property type="match status" value="1"/>
</dbReference>
<keyword evidence="4" id="KW-1185">Reference proteome</keyword>
<proteinExistence type="inferred from homology"/>
<dbReference type="STRING" id="1114924.SAMN05216258_103127"/>
<dbReference type="AlphaFoldDB" id="A0A1I3E175"/>
<dbReference type="Pfam" id="PF04333">
    <property type="entry name" value="MlaA"/>
    <property type="match status" value="1"/>
</dbReference>
<dbReference type="PANTHER" id="PTHR30035">
    <property type="entry name" value="LIPOPROTEIN VACJ-RELATED"/>
    <property type="match status" value="1"/>
</dbReference>
<dbReference type="EMBL" id="FOQH01000003">
    <property type="protein sequence ID" value="SFH92727.1"/>
    <property type="molecule type" value="Genomic_DNA"/>
</dbReference>
<reference evidence="3 4" key="1">
    <citation type="submission" date="2016-10" db="EMBL/GenBank/DDBJ databases">
        <authorList>
            <person name="de Groot N.N."/>
        </authorList>
    </citation>
    <scope>NUCLEOTIDE SEQUENCE [LARGE SCALE GENOMIC DNA]</scope>
    <source>
        <strain evidence="3 4">CGMCC 1.11030</strain>
    </source>
</reference>
<dbReference type="GO" id="GO:0016020">
    <property type="term" value="C:membrane"/>
    <property type="evidence" value="ECO:0007669"/>
    <property type="project" value="InterPro"/>
</dbReference>
<evidence type="ECO:0000313" key="4">
    <source>
        <dbReference type="Proteomes" id="UP000199377"/>
    </source>
</evidence>
<evidence type="ECO:0000256" key="1">
    <source>
        <dbReference type="ARBA" id="ARBA00010634"/>
    </source>
</evidence>
<keyword evidence="3" id="KW-0449">Lipoprotein</keyword>